<organism evidence="2">
    <name type="scientific">viral metagenome</name>
    <dbReference type="NCBI Taxonomy" id="1070528"/>
    <lineage>
        <taxon>unclassified sequences</taxon>
        <taxon>metagenomes</taxon>
        <taxon>organismal metagenomes</taxon>
    </lineage>
</organism>
<name>A0A6C0GZD4_9ZZZZ</name>
<dbReference type="EMBL" id="MN739831">
    <property type="protein sequence ID" value="QHT73642.1"/>
    <property type="molecule type" value="Genomic_DNA"/>
</dbReference>
<feature type="transmembrane region" description="Helical" evidence="1">
    <location>
        <begin position="20"/>
        <end position="41"/>
    </location>
</feature>
<keyword evidence="1" id="KW-0472">Membrane</keyword>
<accession>A0A6C0GZD4</accession>
<keyword evidence="1" id="KW-0812">Transmembrane</keyword>
<proteinExistence type="predicted"/>
<evidence type="ECO:0000256" key="1">
    <source>
        <dbReference type="SAM" id="Phobius"/>
    </source>
</evidence>
<dbReference type="AlphaFoldDB" id="A0A6C0GZD4"/>
<reference evidence="2" key="1">
    <citation type="journal article" date="2020" name="Nature">
        <title>Giant virus diversity and host interactions through global metagenomics.</title>
        <authorList>
            <person name="Schulz F."/>
            <person name="Roux S."/>
            <person name="Paez-Espino D."/>
            <person name="Jungbluth S."/>
            <person name="Walsh D.A."/>
            <person name="Denef V.J."/>
            <person name="McMahon K.D."/>
            <person name="Konstantinidis K.T."/>
            <person name="Eloe-Fadrosh E.A."/>
            <person name="Kyrpides N.C."/>
            <person name="Woyke T."/>
        </authorList>
    </citation>
    <scope>NUCLEOTIDE SEQUENCE</scope>
    <source>
        <strain evidence="2">GVMAG-M-3300023179-4</strain>
    </source>
</reference>
<keyword evidence="1" id="KW-1133">Transmembrane helix</keyword>
<protein>
    <submittedName>
        <fullName evidence="2">Uncharacterized protein</fullName>
    </submittedName>
</protein>
<evidence type="ECO:0000313" key="2">
    <source>
        <dbReference type="EMBL" id="QHT73642.1"/>
    </source>
</evidence>
<sequence>MNNFENETYDEYLRNLFNTYPNIFLALIVTSLVGLFLYNFIENYNNLNNLNLECKLYKDSITEMVFELEKKNKIIKTLKERNNIIYESICDYLTAKKTHNYNLRDRKYRSYKE</sequence>